<dbReference type="KEGG" id="sdyn:Mal52_41830"/>
<evidence type="ECO:0000313" key="4">
    <source>
        <dbReference type="Proteomes" id="UP000319383"/>
    </source>
</evidence>
<dbReference type="CDD" id="cd00146">
    <property type="entry name" value="PKD"/>
    <property type="match status" value="6"/>
</dbReference>
<feature type="domain" description="PKD" evidence="1">
    <location>
        <begin position="644"/>
        <end position="718"/>
    </location>
</feature>
<evidence type="ECO:0000313" key="3">
    <source>
        <dbReference type="EMBL" id="QDU45688.1"/>
    </source>
</evidence>
<dbReference type="SMART" id="SM00089">
    <property type="entry name" value="PKD"/>
    <property type="match status" value="11"/>
</dbReference>
<feature type="domain" description="Fibronectin type-III" evidence="2">
    <location>
        <begin position="1546"/>
        <end position="1647"/>
    </location>
</feature>
<dbReference type="SUPFAM" id="SSF49265">
    <property type="entry name" value="Fibronectin type III"/>
    <property type="match status" value="2"/>
</dbReference>
<gene>
    <name evidence="3" type="ORF">Mal52_41830</name>
</gene>
<dbReference type="SUPFAM" id="SSF55486">
    <property type="entry name" value="Metalloproteases ('zincins'), catalytic domain"/>
    <property type="match status" value="1"/>
</dbReference>
<feature type="domain" description="PKD" evidence="1">
    <location>
        <begin position="1471"/>
        <end position="1543"/>
    </location>
</feature>
<dbReference type="SMART" id="SM00060">
    <property type="entry name" value="FN3"/>
    <property type="match status" value="2"/>
</dbReference>
<dbReference type="InterPro" id="IPR003961">
    <property type="entry name" value="FN3_dom"/>
</dbReference>
<dbReference type="InterPro" id="IPR000601">
    <property type="entry name" value="PKD_dom"/>
</dbReference>
<accession>A0A517ZT71</accession>
<evidence type="ECO:0000259" key="2">
    <source>
        <dbReference type="PROSITE" id="PS50853"/>
    </source>
</evidence>
<dbReference type="Proteomes" id="UP000319383">
    <property type="component" value="Chromosome"/>
</dbReference>
<evidence type="ECO:0000259" key="1">
    <source>
        <dbReference type="PROSITE" id="PS50093"/>
    </source>
</evidence>
<keyword evidence="4" id="KW-1185">Reference proteome</keyword>
<name>A0A517ZT71_9PLAN</name>
<dbReference type="InterPro" id="IPR022409">
    <property type="entry name" value="PKD/Chitinase_dom"/>
</dbReference>
<dbReference type="SUPFAM" id="SSF49299">
    <property type="entry name" value="PKD domain"/>
    <property type="match status" value="6"/>
</dbReference>
<organism evidence="3 4">
    <name type="scientific">Symmachiella dynata</name>
    <dbReference type="NCBI Taxonomy" id="2527995"/>
    <lineage>
        <taxon>Bacteria</taxon>
        <taxon>Pseudomonadati</taxon>
        <taxon>Planctomycetota</taxon>
        <taxon>Planctomycetia</taxon>
        <taxon>Planctomycetales</taxon>
        <taxon>Planctomycetaceae</taxon>
        <taxon>Symmachiella</taxon>
    </lineage>
</organism>
<dbReference type="EMBL" id="CP036276">
    <property type="protein sequence ID" value="QDU45688.1"/>
    <property type="molecule type" value="Genomic_DNA"/>
</dbReference>
<dbReference type="InterPro" id="IPR036116">
    <property type="entry name" value="FN3_sf"/>
</dbReference>
<feature type="domain" description="PKD" evidence="1">
    <location>
        <begin position="823"/>
        <end position="895"/>
    </location>
</feature>
<dbReference type="InterPro" id="IPR035986">
    <property type="entry name" value="PKD_dom_sf"/>
</dbReference>
<sequence>MLFRARSTSMSTQPPEADISTLFSRLIGCALPKQPRPRNSRSTDSLKFETLESRLVMSGNLELNGGIEEDNNTGHPQLCGCGCCGAGYLNELNTLELNSTSEESGDGEQFPLESLPLLSSNSNASVKLYLDFDGHFESNWGSYSNITTPAFSLDGDYSSFSTAEINSITEIWQRVSEDYAPFNIDVTTIDPGDFSNGNALRVAIGGNSSWYSSGAGGVAYINTFTNSIVNTVYVFPDNLAKNAKYIAEASSHEAGHGFGLRHQSTYDNGTKTNEYNPGSGDWAPIMGVSYYKARTTWHDGTTTSANTYQDDMAVIARATNGFGYRTDDHGNINSATTLSFAGNNATASGIIERMSDEDAFSFSTTGGQVDLSVNVAEVGANLDSVIELRTASGQLIATADPSGSYGAVISTDVAAGDYVLVVRSTGEYGSVGQYTVSATRSESTATNEIFIAGNTSVAAGGLYTLNLSETNTQSSTISRWTINWGDGNIQTINGNPNTVTHIYAEGPNAFSISATATDAAGTYQSNTLTVDVFDPAPELAISGSSIVAEGSTYVLGLSADGSGAATITQWTINWGDGTIQTINGNPNSTSHVYADGTAAFTIQATATNAAGTFSANALAVTVNNVDATLNISGNSSVAEGNTYTLSLADTDPGADTISSWTINWGDGTIQTINGDPTYATHVYAGSGQYAISATASDEDGSYQSNAVAVNVLEAAPQLSISGTGNTAEGSSYNLTLNADGSGADTITQWTINWGDGTIETVNGNPNSASHVYADGTAAYTIQATATNAAGTFSANNLGVTVNNVAATLNISGDSSVDEGETYTLDLSSTDPGADTITSWTINWGDGTIETINGDPSSATHVYTGGGQYAISATASDEDGSYQSNAVAVNVLAGQNIASPSNLVITGKSGAQLQVQWQDNSTGETAFVIERVTTTSSVRYTSEWVTVGTTEANTTSFTDTVPSAGRYLYRVRAVADVDGDGQSDLFSGYSNEVYVKFKPGEVQQEVPQLNISGAGNTAEGSSYNLTLNADGSGADTIQNWTINWGDGTVETINGNPNSASHVYADGTAAYTIQATATNATGTFSANTLAVTVNNVDATLNIAGNSSIDEGETYTLNLSSTDPGADTITSWTINWGDGTVQTINGDPTYATHVYAGSGQYAISATASDEDGSYQSNAVAVNVHEVAPQLSISGSGNTAEGSTYNLTLNADGSGADTITQWTINWGDGTIETINGNPNSASHVYADGSAAFIIQATATNGAGTVSANNLAVTVNNVAADLNISGFSAVGEGETYTLNLSSTDPGADTISSWTINWGDGTIQTINSDPSTVTHVYGAGGQFTISATASDEDGTYQSNSFGLSVIGAAPQLSISGSGSTAEGSTYNLTLNADGSGADTITQWTINWGDGTIETINGNPNSTSHVYADGSAAFTIQATATNAAGTFSANALAVTVNNVDATLNISGDSSIGEGENYTLDLSSTDPGADTITGWTINWGDGTIQTINGDPSSATHVYNGGGQYTISATASDEDGSYQSNAVAVSVLAGQNIASPSNLVITGKSGAQLQVQWQDNSTGETAFVIERVTTSYSVRYTSEWVTVGTTGPNATSFTDTVPSDGRYLYRVRAVADVDGDGQFDLFSGYSNEVYVKFKPGEVQQTSNNVAAFQSDVTPPSWEHWAMAAESSTNYQPLFSASQSNEIDPRELFFAEYGKAVH</sequence>
<dbReference type="CDD" id="cd00063">
    <property type="entry name" value="FN3"/>
    <property type="match status" value="1"/>
</dbReference>
<dbReference type="Pfam" id="PF00801">
    <property type="entry name" value="PKD"/>
    <property type="match status" value="1"/>
</dbReference>
<dbReference type="Gene3D" id="2.60.40.10">
    <property type="entry name" value="Immunoglobulins"/>
    <property type="match status" value="13"/>
</dbReference>
<dbReference type="PROSITE" id="PS50093">
    <property type="entry name" value="PKD"/>
    <property type="match status" value="5"/>
</dbReference>
<dbReference type="Pfam" id="PF18911">
    <property type="entry name" value="PKD_4"/>
    <property type="match status" value="4"/>
</dbReference>
<proteinExistence type="predicted"/>
<reference evidence="3 4" key="1">
    <citation type="submission" date="2019-02" db="EMBL/GenBank/DDBJ databases">
        <title>Deep-cultivation of Planctomycetes and their phenomic and genomic characterization uncovers novel biology.</title>
        <authorList>
            <person name="Wiegand S."/>
            <person name="Jogler M."/>
            <person name="Boedeker C."/>
            <person name="Pinto D."/>
            <person name="Vollmers J."/>
            <person name="Rivas-Marin E."/>
            <person name="Kohn T."/>
            <person name="Peeters S.H."/>
            <person name="Heuer A."/>
            <person name="Rast P."/>
            <person name="Oberbeckmann S."/>
            <person name="Bunk B."/>
            <person name="Jeske O."/>
            <person name="Meyerdierks A."/>
            <person name="Storesund J.E."/>
            <person name="Kallscheuer N."/>
            <person name="Luecker S."/>
            <person name="Lage O.M."/>
            <person name="Pohl T."/>
            <person name="Merkel B.J."/>
            <person name="Hornburger P."/>
            <person name="Mueller R.-W."/>
            <person name="Bruemmer F."/>
            <person name="Labrenz M."/>
            <person name="Spormann A.M."/>
            <person name="Op den Camp H."/>
            <person name="Overmann J."/>
            <person name="Amann R."/>
            <person name="Jetten M.S.M."/>
            <person name="Mascher T."/>
            <person name="Medema M.H."/>
            <person name="Devos D.P."/>
            <person name="Kaster A.-K."/>
            <person name="Ovreas L."/>
            <person name="Rohde M."/>
            <person name="Galperin M.Y."/>
            <person name="Jogler C."/>
        </authorList>
    </citation>
    <scope>NUCLEOTIDE SEQUENCE [LARGE SCALE GENOMIC DNA]</scope>
    <source>
        <strain evidence="3 4">Mal52</strain>
    </source>
</reference>
<dbReference type="PROSITE" id="PS50853">
    <property type="entry name" value="FN3"/>
    <property type="match status" value="1"/>
</dbReference>
<protein>
    <submittedName>
        <fullName evidence="3">PKD domain protein</fullName>
    </submittedName>
</protein>
<dbReference type="InterPro" id="IPR013783">
    <property type="entry name" value="Ig-like_fold"/>
</dbReference>
<feature type="domain" description="PKD" evidence="1">
    <location>
        <begin position="1113"/>
        <end position="1180"/>
    </location>
</feature>
<feature type="domain" description="PKD" evidence="1">
    <location>
        <begin position="1292"/>
        <end position="1359"/>
    </location>
</feature>